<feature type="compositionally biased region" description="Low complexity" evidence="1">
    <location>
        <begin position="109"/>
        <end position="127"/>
    </location>
</feature>
<evidence type="ECO:0000256" key="1">
    <source>
        <dbReference type="SAM" id="MobiDB-lite"/>
    </source>
</evidence>
<feature type="compositionally biased region" description="Polar residues" evidence="1">
    <location>
        <begin position="7"/>
        <end position="16"/>
    </location>
</feature>
<comment type="caution">
    <text evidence="3">The sequence shown here is derived from an EMBL/GenBank/DDBJ whole genome shotgun (WGS) entry which is preliminary data.</text>
</comment>
<feature type="region of interest" description="Disordered" evidence="1">
    <location>
        <begin position="106"/>
        <end position="154"/>
    </location>
</feature>
<keyword evidence="2" id="KW-0472">Membrane</keyword>
<keyword evidence="4" id="KW-1185">Reference proteome</keyword>
<reference evidence="3" key="1">
    <citation type="submission" date="2023-03" db="EMBL/GenBank/DDBJ databases">
        <title>Massive genome expansion in bonnet fungi (Mycena s.s.) driven by repeated elements and novel gene families across ecological guilds.</title>
        <authorList>
            <consortium name="Lawrence Berkeley National Laboratory"/>
            <person name="Harder C.B."/>
            <person name="Miyauchi S."/>
            <person name="Viragh M."/>
            <person name="Kuo A."/>
            <person name="Thoen E."/>
            <person name="Andreopoulos B."/>
            <person name="Lu D."/>
            <person name="Skrede I."/>
            <person name="Drula E."/>
            <person name="Henrissat B."/>
            <person name="Morin E."/>
            <person name="Kohler A."/>
            <person name="Barry K."/>
            <person name="LaButti K."/>
            <person name="Morin E."/>
            <person name="Salamov A."/>
            <person name="Lipzen A."/>
            <person name="Mereny Z."/>
            <person name="Hegedus B."/>
            <person name="Baldrian P."/>
            <person name="Stursova M."/>
            <person name="Weitz H."/>
            <person name="Taylor A."/>
            <person name="Grigoriev I.V."/>
            <person name="Nagy L.G."/>
            <person name="Martin F."/>
            <person name="Kauserud H."/>
        </authorList>
    </citation>
    <scope>NUCLEOTIDE SEQUENCE</scope>
    <source>
        <strain evidence="3">CBHHK200</strain>
    </source>
</reference>
<name>A0AAD6SBD4_9AGAR</name>
<dbReference type="EMBL" id="JARJCM010000210">
    <property type="protein sequence ID" value="KAJ7022422.1"/>
    <property type="molecule type" value="Genomic_DNA"/>
</dbReference>
<evidence type="ECO:0000313" key="4">
    <source>
        <dbReference type="Proteomes" id="UP001218188"/>
    </source>
</evidence>
<protein>
    <submittedName>
        <fullName evidence="3">Uncharacterized protein</fullName>
    </submittedName>
</protein>
<gene>
    <name evidence="3" type="ORF">C8F04DRAFT_241002</name>
</gene>
<organism evidence="3 4">
    <name type="scientific">Mycena alexandri</name>
    <dbReference type="NCBI Taxonomy" id="1745969"/>
    <lineage>
        <taxon>Eukaryota</taxon>
        <taxon>Fungi</taxon>
        <taxon>Dikarya</taxon>
        <taxon>Basidiomycota</taxon>
        <taxon>Agaricomycotina</taxon>
        <taxon>Agaricomycetes</taxon>
        <taxon>Agaricomycetidae</taxon>
        <taxon>Agaricales</taxon>
        <taxon>Marasmiineae</taxon>
        <taxon>Mycenaceae</taxon>
        <taxon>Mycena</taxon>
    </lineage>
</organism>
<keyword evidence="2" id="KW-1133">Transmembrane helix</keyword>
<sequence length="219" mass="23652">MAMATARTRSLSSCSPHNRRSMKKRRLSFQAIFAGKDSPDTRNYKTLPRSFGAAYAAYYDAPFDAATLPVSAAADTPLNNTTDDSSSFLLDDDPFADLTGGPRAALDNAVSLPAPDSPSSPLHSPTTLPAPAPPPVTRTMTAHATPAHQKPAFRPRPSLPSLHTLAQMSVVVPHKVRVFVFGDASRGYRYHITSFCAWILTLGSTCILILQQHLTDIAY</sequence>
<feature type="transmembrane region" description="Helical" evidence="2">
    <location>
        <begin position="195"/>
        <end position="214"/>
    </location>
</feature>
<proteinExistence type="predicted"/>
<keyword evidence="2" id="KW-0812">Transmembrane</keyword>
<dbReference type="AlphaFoldDB" id="A0AAD6SBD4"/>
<evidence type="ECO:0000256" key="2">
    <source>
        <dbReference type="SAM" id="Phobius"/>
    </source>
</evidence>
<dbReference type="Proteomes" id="UP001218188">
    <property type="component" value="Unassembled WGS sequence"/>
</dbReference>
<feature type="region of interest" description="Disordered" evidence="1">
    <location>
        <begin position="1"/>
        <end position="23"/>
    </location>
</feature>
<accession>A0AAD6SBD4</accession>
<evidence type="ECO:0000313" key="3">
    <source>
        <dbReference type="EMBL" id="KAJ7022422.1"/>
    </source>
</evidence>